<dbReference type="Gene3D" id="3.30.530.20">
    <property type="match status" value="1"/>
</dbReference>
<comment type="caution">
    <text evidence="2">The sequence shown here is derived from an EMBL/GenBank/DDBJ whole genome shotgun (WGS) entry which is preliminary data.</text>
</comment>
<dbReference type="AlphaFoldDB" id="A0AAD5GIG6"/>
<dbReference type="PANTHER" id="PTHR45950">
    <property type="entry name" value="HOMEOBOX-LEUCINE ZIPPER PROTEIN ATHB-14"/>
    <property type="match status" value="1"/>
</dbReference>
<organism evidence="2 3">
    <name type="scientific">Ambrosia artemisiifolia</name>
    <name type="common">Common ragweed</name>
    <dbReference type="NCBI Taxonomy" id="4212"/>
    <lineage>
        <taxon>Eukaryota</taxon>
        <taxon>Viridiplantae</taxon>
        <taxon>Streptophyta</taxon>
        <taxon>Embryophyta</taxon>
        <taxon>Tracheophyta</taxon>
        <taxon>Spermatophyta</taxon>
        <taxon>Magnoliopsida</taxon>
        <taxon>eudicotyledons</taxon>
        <taxon>Gunneridae</taxon>
        <taxon>Pentapetalae</taxon>
        <taxon>asterids</taxon>
        <taxon>campanulids</taxon>
        <taxon>Asterales</taxon>
        <taxon>Asteraceae</taxon>
        <taxon>Asteroideae</taxon>
        <taxon>Heliantheae alliance</taxon>
        <taxon>Heliantheae</taxon>
        <taxon>Ambrosia</taxon>
    </lineage>
</organism>
<evidence type="ECO:0000313" key="3">
    <source>
        <dbReference type="Proteomes" id="UP001206925"/>
    </source>
</evidence>
<evidence type="ECO:0000259" key="1">
    <source>
        <dbReference type="Pfam" id="PF01852"/>
    </source>
</evidence>
<name>A0AAD5GIG6_AMBAR</name>
<evidence type="ECO:0000313" key="2">
    <source>
        <dbReference type="EMBL" id="KAI7743847.1"/>
    </source>
</evidence>
<accession>A0AAD5GIG6</accession>
<dbReference type="GO" id="GO:0008289">
    <property type="term" value="F:lipid binding"/>
    <property type="evidence" value="ECO:0007669"/>
    <property type="project" value="InterPro"/>
</dbReference>
<feature type="domain" description="START" evidence="1">
    <location>
        <begin position="6"/>
        <end position="69"/>
    </location>
</feature>
<dbReference type="InterPro" id="IPR044830">
    <property type="entry name" value="HD-Zip_III"/>
</dbReference>
<reference evidence="2" key="1">
    <citation type="submission" date="2022-06" db="EMBL/GenBank/DDBJ databases">
        <title>Uncovering the hologenomic basis of an extraordinary plant invasion.</title>
        <authorList>
            <person name="Bieker V.C."/>
            <person name="Martin M.D."/>
            <person name="Gilbert T."/>
            <person name="Hodgins K."/>
            <person name="Battlay P."/>
            <person name="Petersen B."/>
            <person name="Wilson J."/>
        </authorList>
    </citation>
    <scope>NUCLEOTIDE SEQUENCE</scope>
    <source>
        <strain evidence="2">AA19_3_7</strain>
        <tissue evidence="2">Leaf</tissue>
    </source>
</reference>
<dbReference type="EMBL" id="JAMZMK010007655">
    <property type="protein sequence ID" value="KAI7743847.1"/>
    <property type="molecule type" value="Genomic_DNA"/>
</dbReference>
<gene>
    <name evidence="2" type="ORF">M8C21_018089</name>
</gene>
<proteinExistence type="predicted"/>
<sequence length="87" mass="9834">NTYATIKSYNPAGNGGTIELVYMQTFAPTTLAPARDFWTLRYTTSLENGSLVVCERSLRFWRGPESSYSYSVCKRGNATKWLPYPPL</sequence>
<dbReference type="InterPro" id="IPR023393">
    <property type="entry name" value="START-like_dom_sf"/>
</dbReference>
<dbReference type="PANTHER" id="PTHR45950:SF30">
    <property type="entry name" value="ARID DNA-BINDING DOMAIN, ZINC FINGER, CCHC-TYPE, MEKHLA-RELATED"/>
    <property type="match status" value="1"/>
</dbReference>
<dbReference type="SUPFAM" id="SSF55961">
    <property type="entry name" value="Bet v1-like"/>
    <property type="match status" value="1"/>
</dbReference>
<keyword evidence="3" id="KW-1185">Reference proteome</keyword>
<dbReference type="Pfam" id="PF01852">
    <property type="entry name" value="START"/>
    <property type="match status" value="1"/>
</dbReference>
<dbReference type="GO" id="GO:0003700">
    <property type="term" value="F:DNA-binding transcription factor activity"/>
    <property type="evidence" value="ECO:0007669"/>
    <property type="project" value="InterPro"/>
</dbReference>
<feature type="non-terminal residue" evidence="2">
    <location>
        <position position="1"/>
    </location>
</feature>
<dbReference type="InterPro" id="IPR002913">
    <property type="entry name" value="START_lipid-bd_dom"/>
</dbReference>
<protein>
    <recommendedName>
        <fullName evidence="1">START domain-containing protein</fullName>
    </recommendedName>
</protein>
<dbReference type="Proteomes" id="UP001206925">
    <property type="component" value="Unassembled WGS sequence"/>
</dbReference>